<keyword evidence="3 9" id="KW-0347">Helicase</keyword>
<dbReference type="GO" id="GO:0005829">
    <property type="term" value="C:cytosol"/>
    <property type="evidence" value="ECO:0007669"/>
    <property type="project" value="TreeGrafter"/>
</dbReference>
<dbReference type="GO" id="GO:0043138">
    <property type="term" value="F:3'-5' DNA helicase activity"/>
    <property type="evidence" value="ECO:0007669"/>
    <property type="project" value="UniProtKB-EC"/>
</dbReference>
<comment type="catalytic activity">
    <reaction evidence="6">
        <text>Couples ATP hydrolysis with the unwinding of duplex DNA by translocating in the 3'-5' direction.</text>
        <dbReference type="EC" id="5.6.2.4"/>
    </reaction>
</comment>
<keyword evidence="1 9" id="KW-0547">Nucleotide-binding</keyword>
<evidence type="ECO:0000256" key="3">
    <source>
        <dbReference type="ARBA" id="ARBA00022806"/>
    </source>
</evidence>
<dbReference type="Pfam" id="PF13361">
    <property type="entry name" value="UvrD_C"/>
    <property type="match status" value="1"/>
</dbReference>
<evidence type="ECO:0000256" key="9">
    <source>
        <dbReference type="PROSITE-ProRule" id="PRU00560"/>
    </source>
</evidence>
<dbReference type="PROSITE" id="PS51198">
    <property type="entry name" value="UVRD_HELICASE_ATP_BIND"/>
    <property type="match status" value="1"/>
</dbReference>
<reference evidence="11 12" key="1">
    <citation type="submission" date="2014-02" db="EMBL/GenBank/DDBJ databases">
        <authorList>
            <person name="Genoscope - CEA"/>
        </authorList>
    </citation>
    <scope>NUCLEOTIDE SEQUENCE [LARGE SCALE GENOMIC DNA]</scope>
    <source>
        <strain evidence="11 12">PCC 8005</strain>
    </source>
</reference>
<evidence type="ECO:0000256" key="6">
    <source>
        <dbReference type="ARBA" id="ARBA00034617"/>
    </source>
</evidence>
<evidence type="ECO:0000256" key="4">
    <source>
        <dbReference type="ARBA" id="ARBA00022840"/>
    </source>
</evidence>
<evidence type="ECO:0000256" key="8">
    <source>
        <dbReference type="ARBA" id="ARBA00048988"/>
    </source>
</evidence>
<protein>
    <recommendedName>
        <fullName evidence="7">DNA 3'-5' helicase</fullName>
        <ecNumber evidence="7">5.6.2.4</ecNumber>
    </recommendedName>
</protein>
<gene>
    <name evidence="11" type="primary">helD</name>
    <name evidence="11" type="ORF">ARTHRO_60750</name>
</gene>
<name>A0A9P1KJ60_9CYAN</name>
<organism evidence="11 12">
    <name type="scientific">Limnospira indica PCC 8005</name>
    <dbReference type="NCBI Taxonomy" id="376219"/>
    <lineage>
        <taxon>Bacteria</taxon>
        <taxon>Bacillati</taxon>
        <taxon>Cyanobacteriota</taxon>
        <taxon>Cyanophyceae</taxon>
        <taxon>Oscillatoriophycideae</taxon>
        <taxon>Oscillatoriales</taxon>
        <taxon>Sirenicapillariaceae</taxon>
        <taxon>Limnospira</taxon>
    </lineage>
</organism>
<dbReference type="Gene3D" id="3.40.50.300">
    <property type="entry name" value="P-loop containing nucleotide triphosphate hydrolases"/>
    <property type="match status" value="2"/>
</dbReference>
<dbReference type="GO" id="GO:0005524">
    <property type="term" value="F:ATP binding"/>
    <property type="evidence" value="ECO:0007669"/>
    <property type="project" value="UniProtKB-UniRule"/>
</dbReference>
<dbReference type="InterPro" id="IPR014017">
    <property type="entry name" value="DNA_helicase_UvrD-like_C"/>
</dbReference>
<feature type="binding site" evidence="9">
    <location>
        <begin position="271"/>
        <end position="278"/>
    </location>
    <ligand>
        <name>ATP</name>
        <dbReference type="ChEBI" id="CHEBI:30616"/>
    </ligand>
</feature>
<dbReference type="GO" id="GO:0003677">
    <property type="term" value="F:DNA binding"/>
    <property type="evidence" value="ECO:0007669"/>
    <property type="project" value="InterPro"/>
</dbReference>
<comment type="catalytic activity">
    <reaction evidence="8">
        <text>ATP + H2O = ADP + phosphate + H(+)</text>
        <dbReference type="Rhea" id="RHEA:13065"/>
        <dbReference type="ChEBI" id="CHEBI:15377"/>
        <dbReference type="ChEBI" id="CHEBI:15378"/>
        <dbReference type="ChEBI" id="CHEBI:30616"/>
        <dbReference type="ChEBI" id="CHEBI:43474"/>
        <dbReference type="ChEBI" id="CHEBI:456216"/>
        <dbReference type="EC" id="5.6.2.4"/>
    </reaction>
</comment>
<evidence type="ECO:0000313" key="12">
    <source>
        <dbReference type="Proteomes" id="UP000032946"/>
    </source>
</evidence>
<dbReference type="GO" id="GO:0016787">
    <property type="term" value="F:hydrolase activity"/>
    <property type="evidence" value="ECO:0007669"/>
    <property type="project" value="UniProtKB-UniRule"/>
</dbReference>
<evidence type="ECO:0000256" key="2">
    <source>
        <dbReference type="ARBA" id="ARBA00022801"/>
    </source>
</evidence>
<dbReference type="AlphaFoldDB" id="A0A9P1KJ60"/>
<dbReference type="EMBL" id="FO818640">
    <property type="protein sequence ID" value="CDM98149.1"/>
    <property type="molecule type" value="Genomic_DNA"/>
</dbReference>
<dbReference type="InterPro" id="IPR027417">
    <property type="entry name" value="P-loop_NTPase"/>
</dbReference>
<evidence type="ECO:0000313" key="11">
    <source>
        <dbReference type="EMBL" id="CDM98149.1"/>
    </source>
</evidence>
<proteinExistence type="predicted"/>
<dbReference type="SUPFAM" id="SSF52540">
    <property type="entry name" value="P-loop containing nucleoside triphosphate hydrolases"/>
    <property type="match status" value="1"/>
</dbReference>
<dbReference type="PANTHER" id="PTHR11070">
    <property type="entry name" value="UVRD / RECB / PCRA DNA HELICASE FAMILY MEMBER"/>
    <property type="match status" value="1"/>
</dbReference>
<evidence type="ECO:0000256" key="7">
    <source>
        <dbReference type="ARBA" id="ARBA00034808"/>
    </source>
</evidence>
<keyword evidence="12" id="KW-1185">Reference proteome</keyword>
<dbReference type="Proteomes" id="UP000032946">
    <property type="component" value="Chromosome"/>
</dbReference>
<keyword evidence="2 9" id="KW-0378">Hydrolase</keyword>
<sequence>MNLDHGIRLAIADDFFSSHNQLPRKIQNKVSEFINRFRQSPTRSGLNYESIKGSRDKRLKSVRVDLDYRAIVLKPETGNTYLLLWVDQHDDAYQWARRKVCQINQVSGSVQIIDVEQVEATTEKLKQSHQQPEAQPKRFDAIADRDLMRLGVPEILLPAVREIVSDRDVEELLPHLPKEASDGIFMLAAGYPLPDIFQQLERPEPKDNIDPDNLEAALDNEDSRSRFMVVTDDTELEEMLAAPLEKWRVFLHPTQRKLVERDWNGAVRVLGGAGTGKTVVAMHRAKWLAENRLTKTSDRLLFTTFTRNLAIDIENNLKTICTPEVMKRIRVINLDSWVTSFLKEEGIENRIVYNNETDDLWQQAYTLAPPELGFPLSFYREEWQEVLQQNRCQTLRDYLGSRRIGRGTRLSRQQRQGIWLVFEEYRNLLREAGYREANDAMYDAISIIRAKGREILPYKAVIVDEAQDMSKGAFELIRAIAGPPTANDIFLVGDAHQRIYGQTVILSHCHIDIRGRSKKLRLNYRTTDETRKWATAVLENLAIDDLDGGVDSLQDYRSIMHGDAPIVKGFKTFEQEISYLQELLTTLQNQGNTGDRNSSRVCMVFRTQSLMEQYESALGNYPIKMQRIKRNQPDNLLDEGIRIGTMHRVKGLQFDWIVLPGLNDDILPLKTGLNDCPDDVSKDRFITAERCLLHVAATRAKQQVLISYYGKPSPFMEKK</sequence>
<evidence type="ECO:0000256" key="1">
    <source>
        <dbReference type="ARBA" id="ARBA00022741"/>
    </source>
</evidence>
<dbReference type="EC" id="5.6.2.4" evidence="7"/>
<dbReference type="InterPro" id="IPR014016">
    <property type="entry name" value="UvrD-like_ATP-bd"/>
</dbReference>
<accession>A0A9P1KJ60</accession>
<dbReference type="GO" id="GO:0000725">
    <property type="term" value="P:recombinational repair"/>
    <property type="evidence" value="ECO:0007669"/>
    <property type="project" value="TreeGrafter"/>
</dbReference>
<evidence type="ECO:0000259" key="10">
    <source>
        <dbReference type="PROSITE" id="PS51198"/>
    </source>
</evidence>
<feature type="domain" description="UvrD-like helicase ATP-binding" evidence="10">
    <location>
        <begin position="250"/>
        <end position="559"/>
    </location>
</feature>
<evidence type="ECO:0000256" key="5">
    <source>
        <dbReference type="ARBA" id="ARBA00023235"/>
    </source>
</evidence>
<dbReference type="RefSeq" id="WP_006668285.1">
    <property type="nucleotide sequence ID" value="NZ_FO818640.1"/>
</dbReference>
<dbReference type="InterPro" id="IPR035093">
    <property type="entry name" value="RelE/ParE_toxin_dom_sf"/>
</dbReference>
<dbReference type="Pfam" id="PF00580">
    <property type="entry name" value="UvrD-helicase"/>
    <property type="match status" value="1"/>
</dbReference>
<dbReference type="PANTHER" id="PTHR11070:SF45">
    <property type="entry name" value="DNA 3'-5' HELICASE"/>
    <property type="match status" value="1"/>
</dbReference>
<keyword evidence="5" id="KW-0413">Isomerase</keyword>
<dbReference type="InterPro" id="IPR000212">
    <property type="entry name" value="DNA_helicase_UvrD/REP"/>
</dbReference>
<keyword evidence="4 9" id="KW-0067">ATP-binding</keyword>
<dbReference type="SUPFAM" id="SSF143011">
    <property type="entry name" value="RelE-like"/>
    <property type="match status" value="1"/>
</dbReference>